<keyword evidence="4 6" id="KW-1133">Transmembrane helix</keyword>
<feature type="domain" description="Cation efflux protein transmembrane" evidence="7">
    <location>
        <begin position="15"/>
        <end position="206"/>
    </location>
</feature>
<dbReference type="PANTHER" id="PTHR43840">
    <property type="entry name" value="MITOCHONDRIAL METAL TRANSPORTER 1-RELATED"/>
    <property type="match status" value="1"/>
</dbReference>
<dbReference type="AlphaFoldDB" id="A0ABD5NNY6"/>
<dbReference type="Pfam" id="PF01545">
    <property type="entry name" value="Cation_efflux"/>
    <property type="match status" value="1"/>
</dbReference>
<evidence type="ECO:0000256" key="2">
    <source>
        <dbReference type="ARBA" id="ARBA00022448"/>
    </source>
</evidence>
<feature type="domain" description="Cation efflux protein cytoplasmic" evidence="8">
    <location>
        <begin position="212"/>
        <end position="287"/>
    </location>
</feature>
<dbReference type="InterPro" id="IPR027469">
    <property type="entry name" value="Cation_efflux_TMD_sf"/>
</dbReference>
<dbReference type="InterPro" id="IPR002524">
    <property type="entry name" value="Cation_efflux"/>
</dbReference>
<gene>
    <name evidence="9" type="ORF">ACFOUR_10160</name>
</gene>
<dbReference type="InterPro" id="IPR027470">
    <property type="entry name" value="Cation_efflux_CTD"/>
</dbReference>
<dbReference type="InterPro" id="IPR036837">
    <property type="entry name" value="Cation_efflux_CTD_sf"/>
</dbReference>
<evidence type="ECO:0000256" key="1">
    <source>
        <dbReference type="ARBA" id="ARBA00004141"/>
    </source>
</evidence>
<dbReference type="GeneID" id="73903784"/>
<organism evidence="9 10">
    <name type="scientific">Halovivax cerinus</name>
    <dbReference type="NCBI Taxonomy" id="1487865"/>
    <lineage>
        <taxon>Archaea</taxon>
        <taxon>Methanobacteriati</taxon>
        <taxon>Methanobacteriota</taxon>
        <taxon>Stenosarchaea group</taxon>
        <taxon>Halobacteria</taxon>
        <taxon>Halobacteriales</taxon>
        <taxon>Natrialbaceae</taxon>
        <taxon>Halovivax</taxon>
    </lineage>
</organism>
<evidence type="ECO:0000256" key="5">
    <source>
        <dbReference type="ARBA" id="ARBA00023136"/>
    </source>
</evidence>
<dbReference type="Gene3D" id="1.20.1510.10">
    <property type="entry name" value="Cation efflux protein transmembrane domain"/>
    <property type="match status" value="1"/>
</dbReference>
<evidence type="ECO:0000259" key="8">
    <source>
        <dbReference type="Pfam" id="PF16916"/>
    </source>
</evidence>
<dbReference type="RefSeq" id="WP_256531068.1">
    <property type="nucleotide sequence ID" value="NZ_CP101824.1"/>
</dbReference>
<feature type="transmembrane region" description="Helical" evidence="6">
    <location>
        <begin position="157"/>
        <end position="176"/>
    </location>
</feature>
<reference evidence="9 10" key="1">
    <citation type="journal article" date="2019" name="Int. J. Syst. Evol. Microbiol.">
        <title>The Global Catalogue of Microorganisms (GCM) 10K type strain sequencing project: providing services to taxonomists for standard genome sequencing and annotation.</title>
        <authorList>
            <consortium name="The Broad Institute Genomics Platform"/>
            <consortium name="The Broad Institute Genome Sequencing Center for Infectious Disease"/>
            <person name="Wu L."/>
            <person name="Ma J."/>
        </authorList>
    </citation>
    <scope>NUCLEOTIDE SEQUENCE [LARGE SCALE GENOMIC DNA]</scope>
    <source>
        <strain evidence="9 10">IBRC-M 10256</strain>
    </source>
</reference>
<keyword evidence="5 6" id="KW-0472">Membrane</keyword>
<dbReference type="Gene3D" id="3.30.70.1350">
    <property type="entry name" value="Cation efflux protein, cytoplasmic domain"/>
    <property type="match status" value="1"/>
</dbReference>
<dbReference type="EMBL" id="JBHSAQ010000006">
    <property type="protein sequence ID" value="MFC3958728.1"/>
    <property type="molecule type" value="Genomic_DNA"/>
</dbReference>
<dbReference type="PANTHER" id="PTHR43840:SF15">
    <property type="entry name" value="MITOCHONDRIAL METAL TRANSPORTER 1-RELATED"/>
    <property type="match status" value="1"/>
</dbReference>
<proteinExistence type="predicted"/>
<evidence type="ECO:0000256" key="3">
    <source>
        <dbReference type="ARBA" id="ARBA00022692"/>
    </source>
</evidence>
<evidence type="ECO:0000259" key="7">
    <source>
        <dbReference type="Pfam" id="PF01545"/>
    </source>
</evidence>
<keyword evidence="3 6" id="KW-0812">Transmembrane</keyword>
<evidence type="ECO:0000256" key="6">
    <source>
        <dbReference type="SAM" id="Phobius"/>
    </source>
</evidence>
<dbReference type="Proteomes" id="UP001595846">
    <property type="component" value="Unassembled WGS sequence"/>
</dbReference>
<keyword evidence="2" id="KW-0813">Transport</keyword>
<dbReference type="GO" id="GO:0016020">
    <property type="term" value="C:membrane"/>
    <property type="evidence" value="ECO:0007669"/>
    <property type="project" value="UniProtKB-SubCell"/>
</dbReference>
<dbReference type="InterPro" id="IPR050291">
    <property type="entry name" value="CDF_Transporter"/>
</dbReference>
<feature type="transmembrane region" description="Helical" evidence="6">
    <location>
        <begin position="112"/>
        <end position="136"/>
    </location>
</feature>
<dbReference type="Pfam" id="PF16916">
    <property type="entry name" value="ZT_dimer"/>
    <property type="match status" value="1"/>
</dbReference>
<feature type="transmembrane region" description="Helical" evidence="6">
    <location>
        <begin position="82"/>
        <end position="100"/>
    </location>
</feature>
<dbReference type="NCBIfam" id="TIGR01297">
    <property type="entry name" value="CDF"/>
    <property type="match status" value="1"/>
</dbReference>
<dbReference type="SUPFAM" id="SSF160240">
    <property type="entry name" value="Cation efflux protein cytoplasmic domain-like"/>
    <property type="match status" value="1"/>
</dbReference>
<dbReference type="SUPFAM" id="SSF161111">
    <property type="entry name" value="Cation efflux protein transmembrane domain-like"/>
    <property type="match status" value="1"/>
</dbReference>
<dbReference type="InterPro" id="IPR058533">
    <property type="entry name" value="Cation_efflux_TM"/>
</dbReference>
<evidence type="ECO:0000313" key="10">
    <source>
        <dbReference type="Proteomes" id="UP001595846"/>
    </source>
</evidence>
<name>A0ABD5NNY6_9EURY</name>
<sequence>MAPADDRRRFARAAWVNVLGNAAKIVVEGIVGLTFGSVALLADAAHSVGDLVASVVVLVWGDTRFEDPDASHPHGHARIEPLTALFVGATIVVLGGSLLYESVQGLLAGESATFSVALVGALAFAMALMYAVYAYTVRINHDLDSTALAALAADCRNDIYTTIAALVGIVGLMVGYPPLDPIAGGLVSVLVVYQGVSIARENVGYLAGAGAPADHRDEILEILRAHPAVEGVHDLVVFYDGTVLEVEAHVEVDGDLTLREAHDIETDLVEGVRALDAVGDAHVHLDPSGIGEWKDATDGGWAGESTLLGRS</sequence>
<comment type="caution">
    <text evidence="9">The sequence shown here is derived from an EMBL/GenBank/DDBJ whole genome shotgun (WGS) entry which is preliminary data.</text>
</comment>
<evidence type="ECO:0000313" key="9">
    <source>
        <dbReference type="EMBL" id="MFC3958728.1"/>
    </source>
</evidence>
<comment type="subcellular location">
    <subcellularLocation>
        <location evidence="1">Membrane</location>
        <topology evidence="1">Multi-pass membrane protein</topology>
    </subcellularLocation>
</comment>
<accession>A0ABD5NNY6</accession>
<keyword evidence="10" id="KW-1185">Reference proteome</keyword>
<protein>
    <submittedName>
        <fullName evidence="9">Cation diffusion facilitator family transporter</fullName>
    </submittedName>
</protein>
<evidence type="ECO:0000256" key="4">
    <source>
        <dbReference type="ARBA" id="ARBA00022989"/>
    </source>
</evidence>